<dbReference type="WBParaSite" id="DME_0000869801-mRNA-1">
    <property type="protein sequence ID" value="DME_0000869801-mRNA-1"/>
    <property type="gene ID" value="DME_0000869801"/>
</dbReference>
<dbReference type="PANTHER" id="PTHR10422">
    <property type="entry name" value="CYTOCHROME C OXIDASE SUBUNIT 1"/>
    <property type="match status" value="1"/>
</dbReference>
<evidence type="ECO:0000256" key="2">
    <source>
        <dbReference type="ARBA" id="ARBA00004673"/>
    </source>
</evidence>
<dbReference type="PANTHER" id="PTHR10422:SF18">
    <property type="entry name" value="CYTOCHROME C OXIDASE SUBUNIT 1"/>
    <property type="match status" value="1"/>
</dbReference>
<comment type="pathway">
    <text evidence="2">Energy metabolism; oxidative phosphorylation.</text>
</comment>
<dbReference type="InterPro" id="IPR036927">
    <property type="entry name" value="Cyt_c_oxase-like_su1_sf"/>
</dbReference>
<evidence type="ECO:0000256" key="5">
    <source>
        <dbReference type="ARBA" id="ARBA00022660"/>
    </source>
</evidence>
<evidence type="ECO:0000313" key="13">
    <source>
        <dbReference type="Proteomes" id="UP000274756"/>
    </source>
</evidence>
<organism evidence="12 14">
    <name type="scientific">Dracunculus medinensis</name>
    <name type="common">Guinea worm</name>
    <dbReference type="NCBI Taxonomy" id="318479"/>
    <lineage>
        <taxon>Eukaryota</taxon>
        <taxon>Metazoa</taxon>
        <taxon>Ecdysozoa</taxon>
        <taxon>Nematoda</taxon>
        <taxon>Chromadorea</taxon>
        <taxon>Rhabditida</taxon>
        <taxon>Spirurina</taxon>
        <taxon>Dracunculoidea</taxon>
        <taxon>Dracunculidae</taxon>
        <taxon>Dracunculus</taxon>
    </lineage>
</organism>
<keyword evidence="5" id="KW-0679">Respiratory chain</keyword>
<evidence type="ECO:0000256" key="7">
    <source>
        <dbReference type="ARBA" id="ARBA00022982"/>
    </source>
</evidence>
<evidence type="ECO:0000313" key="12">
    <source>
        <dbReference type="Proteomes" id="UP000038040"/>
    </source>
</evidence>
<dbReference type="Proteomes" id="UP000038040">
    <property type="component" value="Unplaced"/>
</dbReference>
<dbReference type="GO" id="GO:0006123">
    <property type="term" value="P:mitochondrial electron transport, cytochrome c to oxygen"/>
    <property type="evidence" value="ECO:0007669"/>
    <property type="project" value="TreeGrafter"/>
</dbReference>
<accession>A0A0N4ULM0</accession>
<dbReference type="SUPFAM" id="SSF81442">
    <property type="entry name" value="Cytochrome c oxidase subunit I-like"/>
    <property type="match status" value="1"/>
</dbReference>
<dbReference type="Gene3D" id="1.20.210.10">
    <property type="entry name" value="Cytochrome c oxidase-like, subunit I domain"/>
    <property type="match status" value="1"/>
</dbReference>
<dbReference type="Proteomes" id="UP000274756">
    <property type="component" value="Unassembled WGS sequence"/>
</dbReference>
<evidence type="ECO:0000313" key="14">
    <source>
        <dbReference type="WBParaSite" id="DME_0000869801-mRNA-1"/>
    </source>
</evidence>
<reference evidence="14" key="1">
    <citation type="submission" date="2017-02" db="UniProtKB">
        <authorList>
            <consortium name="WormBaseParasite"/>
        </authorList>
    </citation>
    <scope>IDENTIFICATION</scope>
</reference>
<evidence type="ECO:0000256" key="6">
    <source>
        <dbReference type="ARBA" id="ARBA00022967"/>
    </source>
</evidence>
<dbReference type="EMBL" id="UYYG01000070">
    <property type="protein sequence ID" value="VDN52640.1"/>
    <property type="molecule type" value="Genomic_DNA"/>
</dbReference>
<name>A0A0N4ULM0_DRAME</name>
<comment type="catalytic activity">
    <reaction evidence="9">
        <text>4 Fe(II)-[cytochrome c] + O2 + 8 H(+)(in) = 4 Fe(III)-[cytochrome c] + 2 H2O + 4 H(+)(out)</text>
        <dbReference type="Rhea" id="RHEA:11436"/>
        <dbReference type="Rhea" id="RHEA-COMP:10350"/>
        <dbReference type="Rhea" id="RHEA-COMP:14399"/>
        <dbReference type="ChEBI" id="CHEBI:15377"/>
        <dbReference type="ChEBI" id="CHEBI:15378"/>
        <dbReference type="ChEBI" id="CHEBI:15379"/>
        <dbReference type="ChEBI" id="CHEBI:29033"/>
        <dbReference type="ChEBI" id="CHEBI:29034"/>
        <dbReference type="EC" id="7.1.1.9"/>
    </reaction>
    <physiologicalReaction direction="left-to-right" evidence="9">
        <dbReference type="Rhea" id="RHEA:11437"/>
    </physiologicalReaction>
</comment>
<evidence type="ECO:0000256" key="3">
    <source>
        <dbReference type="ARBA" id="ARBA00009578"/>
    </source>
</evidence>
<gene>
    <name evidence="11" type="ORF">DME_LOCUS2613</name>
</gene>
<dbReference type="InterPro" id="IPR000883">
    <property type="entry name" value="Cyt_C_Oxase_1"/>
</dbReference>
<evidence type="ECO:0000313" key="11">
    <source>
        <dbReference type="EMBL" id="VDN52640.1"/>
    </source>
</evidence>
<evidence type="ECO:0000256" key="4">
    <source>
        <dbReference type="ARBA" id="ARBA00015947"/>
    </source>
</evidence>
<dbReference type="GO" id="GO:0015990">
    <property type="term" value="P:electron transport coupled proton transport"/>
    <property type="evidence" value="ECO:0007669"/>
    <property type="project" value="TreeGrafter"/>
</dbReference>
<dbReference type="GO" id="GO:0016020">
    <property type="term" value="C:membrane"/>
    <property type="evidence" value="ECO:0007669"/>
    <property type="project" value="InterPro"/>
</dbReference>
<dbReference type="InterPro" id="IPR023616">
    <property type="entry name" value="Cyt_c_oxase-like_su1_dom"/>
</dbReference>
<dbReference type="OrthoDB" id="5874796at2759"/>
<dbReference type="STRING" id="318479.A0A0N4ULM0"/>
<dbReference type="Pfam" id="PF00115">
    <property type="entry name" value="COX1"/>
    <property type="match status" value="1"/>
</dbReference>
<evidence type="ECO:0000259" key="10">
    <source>
        <dbReference type="PROSITE" id="PS50855"/>
    </source>
</evidence>
<comment type="similarity">
    <text evidence="3">Belongs to the heme-copper respiratory oxidase family.</text>
</comment>
<keyword evidence="13" id="KW-1185">Reference proteome</keyword>
<feature type="domain" description="Cytochrome oxidase subunit I profile" evidence="10">
    <location>
        <begin position="1"/>
        <end position="76"/>
    </location>
</feature>
<evidence type="ECO:0000256" key="9">
    <source>
        <dbReference type="ARBA" id="ARBA00049512"/>
    </source>
</evidence>
<dbReference type="PROSITE" id="PS50855">
    <property type="entry name" value="COX1"/>
    <property type="match status" value="1"/>
</dbReference>
<dbReference type="GO" id="GO:0004129">
    <property type="term" value="F:cytochrome-c oxidase activity"/>
    <property type="evidence" value="ECO:0007669"/>
    <property type="project" value="UniProtKB-EC"/>
</dbReference>
<dbReference type="GO" id="GO:0005739">
    <property type="term" value="C:mitochondrion"/>
    <property type="evidence" value="ECO:0007669"/>
    <property type="project" value="GOC"/>
</dbReference>
<comment type="cofactor">
    <cofactor evidence="1">
        <name>heme</name>
        <dbReference type="ChEBI" id="CHEBI:30413"/>
    </cofactor>
</comment>
<protein>
    <recommendedName>
        <fullName evidence="4">Cytochrome c oxidase subunit 1</fullName>
    </recommendedName>
    <alternativeName>
        <fullName evidence="8">Cytochrome c oxidase polypeptide I</fullName>
    </alternativeName>
</protein>
<sequence>MYRNFNTFFDSNSGDNPLTYQRLFWFFGYPEVHILILPSFDIVSQNSLYLTGSKEAFGSLGMIYAILRIALIGSVV</sequence>
<evidence type="ECO:0000256" key="8">
    <source>
        <dbReference type="ARBA" id="ARBA00032715"/>
    </source>
</evidence>
<proteinExistence type="inferred from homology"/>
<evidence type="ECO:0000256" key="1">
    <source>
        <dbReference type="ARBA" id="ARBA00001971"/>
    </source>
</evidence>
<reference evidence="11 13" key="2">
    <citation type="submission" date="2018-11" db="EMBL/GenBank/DDBJ databases">
        <authorList>
            <consortium name="Pathogen Informatics"/>
        </authorList>
    </citation>
    <scope>NUCLEOTIDE SEQUENCE [LARGE SCALE GENOMIC DNA]</scope>
</reference>
<dbReference type="GO" id="GO:0020037">
    <property type="term" value="F:heme binding"/>
    <property type="evidence" value="ECO:0007669"/>
    <property type="project" value="InterPro"/>
</dbReference>
<dbReference type="AlphaFoldDB" id="A0A0N4ULM0"/>
<keyword evidence="7" id="KW-0249">Electron transport</keyword>
<keyword evidence="5" id="KW-0813">Transport</keyword>
<keyword evidence="6" id="KW-1278">Translocase</keyword>
<dbReference type="UniPathway" id="UPA00705"/>